<dbReference type="PANTHER" id="PTHR44843:SF14">
    <property type="entry name" value="METHYLTRANSFERASE TYPE 11 DOMAIN-CONTAINING PROTEIN"/>
    <property type="match status" value="1"/>
</dbReference>
<dbReference type="SUPFAM" id="SSF53335">
    <property type="entry name" value="S-adenosyl-L-methionine-dependent methyltransferases"/>
    <property type="match status" value="1"/>
</dbReference>
<feature type="domain" description="DUF7870" evidence="1">
    <location>
        <begin position="144"/>
        <end position="241"/>
    </location>
</feature>
<gene>
    <name evidence="2" type="ORF">KC19_1G068000</name>
</gene>
<evidence type="ECO:0000313" key="2">
    <source>
        <dbReference type="EMBL" id="KAG0590056.1"/>
    </source>
</evidence>
<dbReference type="InterPro" id="IPR057192">
    <property type="entry name" value="DUF7870"/>
</dbReference>
<dbReference type="PANTHER" id="PTHR44843">
    <property type="entry name" value="METHYLTRANSFERASE"/>
    <property type="match status" value="1"/>
</dbReference>
<name>A0A8T0J4K0_CERPU</name>
<dbReference type="AlphaFoldDB" id="A0A8T0J4K0"/>
<sequence>MNRPSVCCRMFHRWLSLSCALARLPSLFLVYSFRSHQVPPSPSRSSAAVLTPESIPLDIGFQPRHDGLRPHHRFSTIDCREKINLFSYLLEAFGQRVGSTEAQGYVHWCSAGAGGRRISGDRGCGCNRDRPRSCATVAPINLAEPLILTEPKKPWVTFKRNIRSVKYLSTLTNITNRKRYIYIDIGARNYGSSIGSWFQKAYPKQGHNFTVYAIEADHHAFRQSYINHTEVNFMPFAAWVRNETLMFGSDSSGTSFTSRHVGMGRIHQHVQSGSPKLERDQLIEVQGIDIAEWIRSVASEDDFVVVKMDVEGAEYELLPRLMTTGVICLVDELFLECHYNRWQHCCPERTTKYNRTYQDCVSLFRSLRQNGVLVHQWW</sequence>
<keyword evidence="3" id="KW-1185">Reference proteome</keyword>
<comment type="caution">
    <text evidence="2">The sequence shown here is derived from an EMBL/GenBank/DDBJ whole genome shotgun (WGS) entry which is preliminary data.</text>
</comment>
<feature type="domain" description="DUF7870" evidence="1">
    <location>
        <begin position="281"/>
        <end position="378"/>
    </location>
</feature>
<dbReference type="NCBIfam" id="TIGR01444">
    <property type="entry name" value="fkbM_fam"/>
    <property type="match status" value="1"/>
</dbReference>
<evidence type="ECO:0000259" key="1">
    <source>
        <dbReference type="Pfam" id="PF25276"/>
    </source>
</evidence>
<dbReference type="Proteomes" id="UP000822688">
    <property type="component" value="Chromosome 1"/>
</dbReference>
<protein>
    <recommendedName>
        <fullName evidence="1">DUF7870 domain-containing protein</fullName>
    </recommendedName>
</protein>
<organism evidence="2 3">
    <name type="scientific">Ceratodon purpureus</name>
    <name type="common">Fire moss</name>
    <name type="synonym">Dicranum purpureum</name>
    <dbReference type="NCBI Taxonomy" id="3225"/>
    <lineage>
        <taxon>Eukaryota</taxon>
        <taxon>Viridiplantae</taxon>
        <taxon>Streptophyta</taxon>
        <taxon>Embryophyta</taxon>
        <taxon>Bryophyta</taxon>
        <taxon>Bryophytina</taxon>
        <taxon>Bryopsida</taxon>
        <taxon>Dicranidae</taxon>
        <taxon>Pseudoditrichales</taxon>
        <taxon>Ditrichaceae</taxon>
        <taxon>Ceratodon</taxon>
    </lineage>
</organism>
<dbReference type="EMBL" id="CM026421">
    <property type="protein sequence ID" value="KAG0590056.1"/>
    <property type="molecule type" value="Genomic_DNA"/>
</dbReference>
<evidence type="ECO:0000313" key="3">
    <source>
        <dbReference type="Proteomes" id="UP000822688"/>
    </source>
</evidence>
<accession>A0A8T0J4K0</accession>
<dbReference type="InterPro" id="IPR006342">
    <property type="entry name" value="FkbM_mtfrase"/>
</dbReference>
<reference evidence="2" key="1">
    <citation type="submission" date="2020-06" db="EMBL/GenBank/DDBJ databases">
        <title>WGS assembly of Ceratodon purpureus strain R40.</title>
        <authorList>
            <person name="Carey S.B."/>
            <person name="Jenkins J."/>
            <person name="Shu S."/>
            <person name="Lovell J.T."/>
            <person name="Sreedasyam A."/>
            <person name="Maumus F."/>
            <person name="Tiley G.P."/>
            <person name="Fernandez-Pozo N."/>
            <person name="Barry K."/>
            <person name="Chen C."/>
            <person name="Wang M."/>
            <person name="Lipzen A."/>
            <person name="Daum C."/>
            <person name="Saski C.A."/>
            <person name="Payton A.C."/>
            <person name="Mcbreen J.C."/>
            <person name="Conrad R.E."/>
            <person name="Kollar L.M."/>
            <person name="Olsson S."/>
            <person name="Huttunen S."/>
            <person name="Landis J.B."/>
            <person name="Wickett N.J."/>
            <person name="Johnson M.G."/>
            <person name="Rensing S.A."/>
            <person name="Grimwood J."/>
            <person name="Schmutz J."/>
            <person name="Mcdaniel S.F."/>
        </authorList>
    </citation>
    <scope>NUCLEOTIDE SEQUENCE</scope>
    <source>
        <strain evidence="2">R40</strain>
    </source>
</reference>
<proteinExistence type="predicted"/>
<dbReference type="Gene3D" id="3.40.50.150">
    <property type="entry name" value="Vaccinia Virus protein VP39"/>
    <property type="match status" value="1"/>
</dbReference>
<dbReference type="InterPro" id="IPR029063">
    <property type="entry name" value="SAM-dependent_MTases_sf"/>
</dbReference>
<dbReference type="Pfam" id="PF25276">
    <property type="entry name" value="DUF7870"/>
    <property type="match status" value="2"/>
</dbReference>